<reference evidence="7" key="1">
    <citation type="submission" date="2018-07" db="EMBL/GenBank/DDBJ databases">
        <title>Annotation of Aphanomyces astaci genome assembly.</title>
        <authorList>
            <person name="Studholme D.J."/>
        </authorList>
    </citation>
    <scope>NUCLEOTIDE SEQUENCE [LARGE SCALE GENOMIC DNA]</scope>
    <source>
        <strain evidence="7">Pc</strain>
    </source>
</reference>
<sequence>MFHTYFKSFYSINRMLVVKCPIFGFTFELRPKSRASSIMTSTGLRTIRPEDVRAFAYDPVEPLALEQARSIVNDVKARGETAVREHAVRLGDLPSTSAPLVYSRDDMKTAFESLSIGEQKLLERTKQRIEAFAIAQRASIQSFSRAIPGGQAGQDVSPMQVAGCYAPGGRYPLPSSVLMTALTARVAGVSTVIVASPRPAVATLAAAYISNADLLLAVGGAQAVAALAYGLDGTGISACDIIVGPGNKYSSISQSGLFPAAHRIVRWVTAAKSLVYGKCAIDMLAGPSECLVVADASAVVHAATIAADLLAQAEHDTAAVPILVTDSTALLDAVNAAIIDQLTTLPTADTAAVSVAKGFAVLCPTLDSCVDVANVLAAEHVEIMTADSQAVADRIQHYGAAEVLGDYGVGPNHVLPTGGTARYTGGLSVHTFLRIRTWMRIDDGPLSQEAVADAVQLARVEGLEGHARAAERRLL</sequence>
<dbReference type="PRINTS" id="PR00083">
    <property type="entry name" value="HOLDHDRGNASE"/>
</dbReference>
<dbReference type="VEuPathDB" id="FungiDB:H257_00928"/>
<comment type="caution">
    <text evidence="7">The sequence shown here is derived from an EMBL/GenBank/DDBJ whole genome shotgun (WGS) entry which is preliminary data.</text>
</comment>
<evidence type="ECO:0008006" key="9">
    <source>
        <dbReference type="Google" id="ProtNLM"/>
    </source>
</evidence>
<evidence type="ECO:0000256" key="5">
    <source>
        <dbReference type="ARBA" id="ARBA00023002"/>
    </source>
</evidence>
<dbReference type="Proteomes" id="UP000284702">
    <property type="component" value="Unassembled WGS sequence"/>
</dbReference>
<evidence type="ECO:0000256" key="1">
    <source>
        <dbReference type="ARBA" id="ARBA00001947"/>
    </source>
</evidence>
<evidence type="ECO:0000313" key="8">
    <source>
        <dbReference type="Proteomes" id="UP000284702"/>
    </source>
</evidence>
<name>A0A3R7ZJ81_APHAT</name>
<comment type="similarity">
    <text evidence="2 6">Belongs to the histidinol dehydrogenase family.</text>
</comment>
<evidence type="ECO:0000256" key="4">
    <source>
        <dbReference type="ARBA" id="ARBA00022833"/>
    </source>
</evidence>
<dbReference type="FunFam" id="3.40.50.1980:FF:000001">
    <property type="entry name" value="Histidinol dehydrogenase"/>
    <property type="match status" value="1"/>
</dbReference>
<dbReference type="EMBL" id="MZMZ02001580">
    <property type="protein sequence ID" value="RQM28957.1"/>
    <property type="molecule type" value="Genomic_DNA"/>
</dbReference>
<dbReference type="SUPFAM" id="SSF53720">
    <property type="entry name" value="ALDH-like"/>
    <property type="match status" value="1"/>
</dbReference>
<keyword evidence="5" id="KW-0560">Oxidoreductase</keyword>
<proteinExistence type="inferred from homology"/>
<dbReference type="InterPro" id="IPR022695">
    <property type="entry name" value="Histidinol_DH_monofunct"/>
</dbReference>
<evidence type="ECO:0000313" key="7">
    <source>
        <dbReference type="EMBL" id="RQM28957.1"/>
    </source>
</evidence>
<dbReference type="GO" id="GO:0004399">
    <property type="term" value="F:histidinol dehydrogenase activity"/>
    <property type="evidence" value="ECO:0007669"/>
    <property type="project" value="InterPro"/>
</dbReference>
<keyword evidence="4" id="KW-0862">Zinc</keyword>
<gene>
    <name evidence="7" type="ORF">B5M09_002314</name>
</gene>
<dbReference type="AlphaFoldDB" id="A0A3R7ZJ81"/>
<evidence type="ECO:0000256" key="3">
    <source>
        <dbReference type="ARBA" id="ARBA00022723"/>
    </source>
</evidence>
<dbReference type="GO" id="GO:0051287">
    <property type="term" value="F:NAD binding"/>
    <property type="evidence" value="ECO:0007669"/>
    <property type="project" value="InterPro"/>
</dbReference>
<dbReference type="GO" id="GO:0005829">
    <property type="term" value="C:cytosol"/>
    <property type="evidence" value="ECO:0007669"/>
    <property type="project" value="TreeGrafter"/>
</dbReference>
<dbReference type="InterPro" id="IPR016161">
    <property type="entry name" value="Ald_DH/histidinol_DH"/>
</dbReference>
<keyword evidence="8" id="KW-1185">Reference proteome</keyword>
<dbReference type="Pfam" id="PF00815">
    <property type="entry name" value="Histidinol_dh"/>
    <property type="match status" value="2"/>
</dbReference>
<dbReference type="GO" id="GO:0000105">
    <property type="term" value="P:L-histidine biosynthetic process"/>
    <property type="evidence" value="ECO:0007669"/>
    <property type="project" value="InterPro"/>
</dbReference>
<dbReference type="InterPro" id="IPR012131">
    <property type="entry name" value="Hstdl_DH"/>
</dbReference>
<evidence type="ECO:0000256" key="2">
    <source>
        <dbReference type="ARBA" id="ARBA00010178"/>
    </source>
</evidence>
<dbReference type="NCBIfam" id="TIGR00069">
    <property type="entry name" value="hisD"/>
    <property type="match status" value="1"/>
</dbReference>
<dbReference type="PIRSF" id="PIRSF000099">
    <property type="entry name" value="Histidinol_dh"/>
    <property type="match status" value="1"/>
</dbReference>
<dbReference type="CDD" id="cd06572">
    <property type="entry name" value="Histidinol_dh"/>
    <property type="match status" value="1"/>
</dbReference>
<dbReference type="GO" id="GO:0046872">
    <property type="term" value="F:metal ion binding"/>
    <property type="evidence" value="ECO:0007669"/>
    <property type="project" value="UniProtKB-KW"/>
</dbReference>
<dbReference type="Gene3D" id="3.40.50.1980">
    <property type="entry name" value="Nitrogenase molybdenum iron protein domain"/>
    <property type="match status" value="2"/>
</dbReference>
<keyword evidence="3" id="KW-0479">Metal-binding</keyword>
<protein>
    <recommendedName>
        <fullName evidence="9">Histidinol dehydrogenase</fullName>
    </recommendedName>
</protein>
<evidence type="ECO:0000256" key="6">
    <source>
        <dbReference type="RuleBase" id="RU004175"/>
    </source>
</evidence>
<dbReference type="Gene3D" id="1.20.5.1300">
    <property type="match status" value="1"/>
</dbReference>
<comment type="cofactor">
    <cofactor evidence="1">
        <name>Zn(2+)</name>
        <dbReference type="ChEBI" id="CHEBI:29105"/>
    </cofactor>
</comment>
<accession>A0A3R7ZJ81</accession>
<dbReference type="PANTHER" id="PTHR21256">
    <property type="entry name" value="HISTIDINOL DEHYDROGENASE HDH"/>
    <property type="match status" value="1"/>
</dbReference>
<dbReference type="PANTHER" id="PTHR21256:SF2">
    <property type="entry name" value="HISTIDINE BIOSYNTHESIS TRIFUNCTIONAL PROTEIN"/>
    <property type="match status" value="1"/>
</dbReference>
<organism evidence="7 8">
    <name type="scientific">Aphanomyces astaci</name>
    <name type="common">Crayfish plague agent</name>
    <dbReference type="NCBI Taxonomy" id="112090"/>
    <lineage>
        <taxon>Eukaryota</taxon>
        <taxon>Sar</taxon>
        <taxon>Stramenopiles</taxon>
        <taxon>Oomycota</taxon>
        <taxon>Saprolegniomycetes</taxon>
        <taxon>Saprolegniales</taxon>
        <taxon>Verrucalvaceae</taxon>
        <taxon>Aphanomyces</taxon>
    </lineage>
</organism>